<gene>
    <name evidence="2" type="ORF">CRENPOLYSF1_730008</name>
</gene>
<keyword evidence="1" id="KW-0732">Signal</keyword>
<keyword evidence="3" id="KW-1185">Reference proteome</keyword>
<dbReference type="AlphaFoldDB" id="A0A1R4HH80"/>
<evidence type="ECO:0000313" key="3">
    <source>
        <dbReference type="Proteomes" id="UP000195667"/>
    </source>
</evidence>
<dbReference type="EMBL" id="FUKI01000152">
    <property type="protein sequence ID" value="SJM95575.1"/>
    <property type="molecule type" value="Genomic_DNA"/>
</dbReference>
<organism evidence="2 3">
    <name type="scientific">Crenothrix polyspora</name>
    <dbReference type="NCBI Taxonomy" id="360316"/>
    <lineage>
        <taxon>Bacteria</taxon>
        <taxon>Pseudomonadati</taxon>
        <taxon>Pseudomonadota</taxon>
        <taxon>Gammaproteobacteria</taxon>
        <taxon>Methylococcales</taxon>
        <taxon>Crenotrichaceae</taxon>
        <taxon>Crenothrix</taxon>
    </lineage>
</organism>
<sequence>MKNLIVFLFVSSTAVSMASECVTYISAGQQYQVCSNLKKECALLFPSYALSTSEVQRRSIRATCGGMLATATVGGIESPLLPIWRSNWRIKDCTNLKRVYKTTPSYTLAYKRYIWDTCRSVPPLTWGTRP</sequence>
<accession>A0A1R4HH80</accession>
<evidence type="ECO:0000256" key="1">
    <source>
        <dbReference type="SAM" id="SignalP"/>
    </source>
</evidence>
<dbReference type="Proteomes" id="UP000195667">
    <property type="component" value="Unassembled WGS sequence"/>
</dbReference>
<reference evidence="3" key="1">
    <citation type="submission" date="2017-02" db="EMBL/GenBank/DDBJ databases">
        <authorList>
            <person name="Daims H."/>
        </authorList>
    </citation>
    <scope>NUCLEOTIDE SEQUENCE [LARGE SCALE GENOMIC DNA]</scope>
</reference>
<name>A0A1R4HH80_9GAMM</name>
<evidence type="ECO:0000313" key="2">
    <source>
        <dbReference type="EMBL" id="SJM95575.1"/>
    </source>
</evidence>
<feature type="signal peptide" evidence="1">
    <location>
        <begin position="1"/>
        <end position="18"/>
    </location>
</feature>
<feature type="chain" id="PRO_5012887543" evidence="1">
    <location>
        <begin position="19"/>
        <end position="130"/>
    </location>
</feature>
<proteinExistence type="predicted"/>
<protein>
    <submittedName>
        <fullName evidence="2">Uncharacterized protein</fullName>
    </submittedName>
</protein>